<dbReference type="GO" id="GO:0016020">
    <property type="term" value="C:membrane"/>
    <property type="evidence" value="ECO:0007669"/>
    <property type="project" value="InterPro"/>
</dbReference>
<dbReference type="Gene3D" id="3.40.190.10">
    <property type="entry name" value="Periplasmic binding protein-like II"/>
    <property type="match status" value="2"/>
</dbReference>
<dbReference type="AlphaFoldDB" id="A0A1H3CEA5"/>
<evidence type="ECO:0000256" key="2">
    <source>
        <dbReference type="SAM" id="SignalP"/>
    </source>
</evidence>
<feature type="domain" description="Ionotropic glutamate receptor C-terminal" evidence="4">
    <location>
        <begin position="38"/>
        <end position="259"/>
    </location>
</feature>
<dbReference type="SMART" id="SM00062">
    <property type="entry name" value="PBPb"/>
    <property type="match status" value="1"/>
</dbReference>
<protein>
    <submittedName>
        <fullName evidence="5">Polar amino acid transport system substrate-binding protein</fullName>
    </submittedName>
</protein>
<dbReference type="RefSeq" id="WP_090243296.1">
    <property type="nucleotide sequence ID" value="NZ_FNOU01000003.1"/>
</dbReference>
<evidence type="ECO:0000313" key="6">
    <source>
        <dbReference type="Proteomes" id="UP000199652"/>
    </source>
</evidence>
<dbReference type="Pfam" id="PF00497">
    <property type="entry name" value="SBP_bac_3"/>
    <property type="match status" value="1"/>
</dbReference>
<sequence length="259" mass="28079">MKRFAKIGIVVLVLAMVCSLAACSSGSTNSGSDGGDKTYVIATDTTFAPFEFENEKGEMVGIDMDLLKAISEDQGFKYELKVLGFNAAVQALESQQVDGVIAGMSITDERKQKFDFSNPYFESGVGMAVAADNNDIKSYEDLKGKKVAVKTGTEGYQFADSIKDKYGFTLTTFEDSANMYEDVKSGNAAACFEDYPVLGYAITKGQPLKMIGELQNGSPYGLAVSKGKNAELIEKFNAGLKNIKENGKYQEIIDTYITK</sequence>
<dbReference type="GO" id="GO:0015276">
    <property type="term" value="F:ligand-gated monoatomic ion channel activity"/>
    <property type="evidence" value="ECO:0007669"/>
    <property type="project" value="InterPro"/>
</dbReference>
<proteinExistence type="predicted"/>
<reference evidence="6" key="1">
    <citation type="submission" date="2016-10" db="EMBL/GenBank/DDBJ databases">
        <authorList>
            <person name="Varghese N."/>
            <person name="Submissions S."/>
        </authorList>
    </citation>
    <scope>NUCLEOTIDE SEQUENCE [LARGE SCALE GENOMIC DNA]</scope>
    <source>
        <strain evidence="6">VPI 5359</strain>
    </source>
</reference>
<feature type="signal peptide" evidence="2">
    <location>
        <begin position="1"/>
        <end position="21"/>
    </location>
</feature>
<evidence type="ECO:0000313" key="5">
    <source>
        <dbReference type="EMBL" id="SDX52228.1"/>
    </source>
</evidence>
<organism evidence="5 6">
    <name type="scientific">Eubacterium barkeri</name>
    <name type="common">Clostridium barkeri</name>
    <dbReference type="NCBI Taxonomy" id="1528"/>
    <lineage>
        <taxon>Bacteria</taxon>
        <taxon>Bacillati</taxon>
        <taxon>Bacillota</taxon>
        <taxon>Clostridia</taxon>
        <taxon>Eubacteriales</taxon>
        <taxon>Eubacteriaceae</taxon>
        <taxon>Eubacterium</taxon>
    </lineage>
</organism>
<dbReference type="OrthoDB" id="9774451at2"/>
<dbReference type="Proteomes" id="UP000199652">
    <property type="component" value="Unassembled WGS sequence"/>
</dbReference>
<gene>
    <name evidence="5" type="ORF">SAMN04488579_10365</name>
</gene>
<evidence type="ECO:0000259" key="4">
    <source>
        <dbReference type="SMART" id="SM00079"/>
    </source>
</evidence>
<name>A0A1H3CEA5_EUBBA</name>
<dbReference type="InterPro" id="IPR001320">
    <property type="entry name" value="Iontro_rcpt_C"/>
</dbReference>
<dbReference type="PANTHER" id="PTHR35936:SF38">
    <property type="entry name" value="GLUTAMINE-BINDING PERIPLASMIC PROTEIN"/>
    <property type="match status" value="1"/>
</dbReference>
<keyword evidence="1 2" id="KW-0732">Signal</keyword>
<evidence type="ECO:0000256" key="1">
    <source>
        <dbReference type="ARBA" id="ARBA00022729"/>
    </source>
</evidence>
<dbReference type="PANTHER" id="PTHR35936">
    <property type="entry name" value="MEMBRANE-BOUND LYTIC MUREIN TRANSGLYCOSYLASE F"/>
    <property type="match status" value="1"/>
</dbReference>
<dbReference type="SMART" id="SM00079">
    <property type="entry name" value="PBPe"/>
    <property type="match status" value="1"/>
</dbReference>
<accession>A0A1H3CEA5</accession>
<dbReference type="SUPFAM" id="SSF53850">
    <property type="entry name" value="Periplasmic binding protein-like II"/>
    <property type="match status" value="1"/>
</dbReference>
<dbReference type="PROSITE" id="PS51257">
    <property type="entry name" value="PROKAR_LIPOPROTEIN"/>
    <property type="match status" value="1"/>
</dbReference>
<feature type="domain" description="Solute-binding protein family 3/N-terminal" evidence="3">
    <location>
        <begin position="38"/>
        <end position="259"/>
    </location>
</feature>
<dbReference type="EMBL" id="FNOU01000003">
    <property type="protein sequence ID" value="SDX52228.1"/>
    <property type="molecule type" value="Genomic_DNA"/>
</dbReference>
<dbReference type="STRING" id="1528.SAMN04488579_10365"/>
<feature type="chain" id="PRO_5011661873" evidence="2">
    <location>
        <begin position="22"/>
        <end position="259"/>
    </location>
</feature>
<dbReference type="InterPro" id="IPR001638">
    <property type="entry name" value="Solute-binding_3/MltF_N"/>
</dbReference>
<evidence type="ECO:0000259" key="3">
    <source>
        <dbReference type="SMART" id="SM00062"/>
    </source>
</evidence>
<dbReference type="CDD" id="cd13619">
    <property type="entry name" value="PBP2_GlnP"/>
    <property type="match status" value="1"/>
</dbReference>
<keyword evidence="6" id="KW-1185">Reference proteome</keyword>